<comment type="caution">
    <text evidence="1">The sequence shown here is derived from an EMBL/GenBank/DDBJ whole genome shotgun (WGS) entry which is preliminary data.</text>
</comment>
<feature type="non-terminal residue" evidence="1">
    <location>
        <position position="1"/>
    </location>
</feature>
<gene>
    <name evidence="1" type="ORF">RPERSI_LOCUS10973</name>
</gene>
<accession>A0ACA9PTD7</accession>
<reference evidence="1" key="1">
    <citation type="submission" date="2021-06" db="EMBL/GenBank/DDBJ databases">
        <authorList>
            <person name="Kallberg Y."/>
            <person name="Tangrot J."/>
            <person name="Rosling A."/>
        </authorList>
    </citation>
    <scope>NUCLEOTIDE SEQUENCE</scope>
    <source>
        <strain evidence="1">MA461A</strain>
    </source>
</reference>
<evidence type="ECO:0000313" key="2">
    <source>
        <dbReference type="Proteomes" id="UP000789920"/>
    </source>
</evidence>
<feature type="non-terminal residue" evidence="1">
    <location>
        <position position="48"/>
    </location>
</feature>
<keyword evidence="2" id="KW-1185">Reference proteome</keyword>
<name>A0ACA9PTD7_9GLOM</name>
<proteinExistence type="predicted"/>
<organism evidence="1 2">
    <name type="scientific">Racocetra persica</name>
    <dbReference type="NCBI Taxonomy" id="160502"/>
    <lineage>
        <taxon>Eukaryota</taxon>
        <taxon>Fungi</taxon>
        <taxon>Fungi incertae sedis</taxon>
        <taxon>Mucoromycota</taxon>
        <taxon>Glomeromycotina</taxon>
        <taxon>Glomeromycetes</taxon>
        <taxon>Diversisporales</taxon>
        <taxon>Gigasporaceae</taxon>
        <taxon>Racocetra</taxon>
    </lineage>
</organism>
<dbReference type="Proteomes" id="UP000789920">
    <property type="component" value="Unassembled WGS sequence"/>
</dbReference>
<dbReference type="EMBL" id="CAJVQC010022210">
    <property type="protein sequence ID" value="CAG8716961.1"/>
    <property type="molecule type" value="Genomic_DNA"/>
</dbReference>
<sequence>LPDSNQPGKTHSKNFSIFISKSSINCDNKYHGAVPSDLCGCLAVAAGM</sequence>
<evidence type="ECO:0000313" key="1">
    <source>
        <dbReference type="EMBL" id="CAG8716961.1"/>
    </source>
</evidence>
<protein>
    <submittedName>
        <fullName evidence="1">5126_t:CDS:1</fullName>
    </submittedName>
</protein>